<feature type="region of interest" description="Disordered" evidence="1">
    <location>
        <begin position="485"/>
        <end position="509"/>
    </location>
</feature>
<accession>A0ABP0E4R0</accession>
<protein>
    <submittedName>
        <fullName evidence="2">Uncharacterized protein</fullName>
    </submittedName>
</protein>
<evidence type="ECO:0000256" key="1">
    <source>
        <dbReference type="SAM" id="MobiDB-lite"/>
    </source>
</evidence>
<evidence type="ECO:0000313" key="2">
    <source>
        <dbReference type="EMBL" id="CAK7274873.1"/>
    </source>
</evidence>
<comment type="caution">
    <text evidence="2">The sequence shown here is derived from an EMBL/GenBank/DDBJ whole genome shotgun (WGS) entry which is preliminary data.</text>
</comment>
<dbReference type="Proteomes" id="UP001642502">
    <property type="component" value="Unassembled WGS sequence"/>
</dbReference>
<organism evidence="2 3">
    <name type="scientific">Sporothrix epigloea</name>
    <dbReference type="NCBI Taxonomy" id="1892477"/>
    <lineage>
        <taxon>Eukaryota</taxon>
        <taxon>Fungi</taxon>
        <taxon>Dikarya</taxon>
        <taxon>Ascomycota</taxon>
        <taxon>Pezizomycotina</taxon>
        <taxon>Sordariomycetes</taxon>
        <taxon>Sordariomycetidae</taxon>
        <taxon>Ophiostomatales</taxon>
        <taxon>Ophiostomataceae</taxon>
        <taxon>Sporothrix</taxon>
    </lineage>
</organism>
<dbReference type="PANTHER" id="PTHR28058:SF1">
    <property type="entry name" value="SMALL RIBOSOMAL SUBUNIT PROTEIN BS1M"/>
    <property type="match status" value="1"/>
</dbReference>
<proteinExistence type="predicted"/>
<keyword evidence="3" id="KW-1185">Reference proteome</keyword>
<dbReference type="Pfam" id="PF11709">
    <property type="entry name" value="Mit_ribos_Mrp51"/>
    <property type="match status" value="1"/>
</dbReference>
<dbReference type="PANTHER" id="PTHR28058">
    <property type="entry name" value="37S RIBOSOMAL PROTEIN MRP51, MITOCHONDRIAL"/>
    <property type="match status" value="1"/>
</dbReference>
<gene>
    <name evidence="2" type="ORF">SEPCBS119000_006395</name>
</gene>
<reference evidence="2 3" key="1">
    <citation type="submission" date="2024-01" db="EMBL/GenBank/DDBJ databases">
        <authorList>
            <person name="Allen C."/>
            <person name="Tagirdzhanova G."/>
        </authorList>
    </citation>
    <scope>NUCLEOTIDE SEQUENCE [LARGE SCALE GENOMIC DNA]</scope>
    <source>
        <strain evidence="2 3">CBS 119000</strain>
    </source>
</reference>
<dbReference type="EMBL" id="CAWUON010000163">
    <property type="protein sequence ID" value="CAK7274873.1"/>
    <property type="molecule type" value="Genomic_DNA"/>
</dbReference>
<dbReference type="InterPro" id="IPR016712">
    <property type="entry name" value="Rbsml_bS1m-like"/>
</dbReference>
<sequence length="509" mass="55084">MATKTVSPGAALLRSSRLFSLPAKLPQINDAAQLNLGFSESATTSLPTMQAIASPRISRKNGDWGLKRPMPPRACSSRQDPLIRIRQLDSIEAITDYDSATGHNRTLRKWQSLHMPITAQTETEQRQQLAGRSVFEESSDIVAIDPADRHTSADKRWKFEGPWLAGITEGEFQTYLKKKVRTRRAEFREFLRQQLAADRNAAAAVEALDLGVDAASAKTVVAAEITDDQLTEYLRFLRHDRVRIYHMVGKFLDLVPVGPSEKVVKDLARSTPSGFLAPLSSITAPSSSSSSSASSYSLPSLASLSSATSAGSAGNPWSQDGPPITHPSAGLSYLRTAAYLDNHPVYGPQKVHPPVSGRVVQPRTSFGSWTAKVGIAGFITDNPFGQSAYLNTRNANLNNSARTIPALSIIDPAIKGGAKVSVRVVSAKVNSHGRMVVSAAEADPEALLVQEELEGKEKIYDQQSRLQSTRADLEPRRFTLGRFGVGAASRTTPSAPPIMSSPENYGLKN</sequence>
<name>A0ABP0E4R0_9PEZI</name>
<evidence type="ECO:0000313" key="3">
    <source>
        <dbReference type="Proteomes" id="UP001642502"/>
    </source>
</evidence>